<evidence type="ECO:0000256" key="5">
    <source>
        <dbReference type="ARBA" id="ARBA00022723"/>
    </source>
</evidence>
<evidence type="ECO:0000313" key="15">
    <source>
        <dbReference type="Proteomes" id="UP000616839"/>
    </source>
</evidence>
<dbReference type="PANTHER" id="PTHR43221">
    <property type="entry name" value="PROTEASE HTPX"/>
    <property type="match status" value="1"/>
</dbReference>
<dbReference type="GO" id="GO:0004222">
    <property type="term" value="F:metalloendopeptidase activity"/>
    <property type="evidence" value="ECO:0007669"/>
    <property type="project" value="InterPro"/>
</dbReference>
<dbReference type="GO" id="GO:0046872">
    <property type="term" value="F:metal ion binding"/>
    <property type="evidence" value="ECO:0007669"/>
    <property type="project" value="UniProtKB-KW"/>
</dbReference>
<evidence type="ECO:0000256" key="7">
    <source>
        <dbReference type="ARBA" id="ARBA00022833"/>
    </source>
</evidence>
<dbReference type="AlphaFoldDB" id="A0A927Q093"/>
<dbReference type="RefSeq" id="WP_192143657.1">
    <property type="nucleotide sequence ID" value="NZ_JACYXZ010000003.1"/>
</dbReference>
<evidence type="ECO:0000259" key="13">
    <source>
        <dbReference type="Pfam" id="PF01435"/>
    </source>
</evidence>
<evidence type="ECO:0000256" key="3">
    <source>
        <dbReference type="ARBA" id="ARBA00022670"/>
    </source>
</evidence>
<dbReference type="EMBL" id="JACYXZ010000003">
    <property type="protein sequence ID" value="MBD8870345.1"/>
    <property type="molecule type" value="Genomic_DNA"/>
</dbReference>
<evidence type="ECO:0000256" key="12">
    <source>
        <dbReference type="SAM" id="Phobius"/>
    </source>
</evidence>
<evidence type="ECO:0000256" key="6">
    <source>
        <dbReference type="ARBA" id="ARBA00022801"/>
    </source>
</evidence>
<comment type="caution">
    <text evidence="14">The sequence shown here is derived from an EMBL/GenBank/DDBJ whole genome shotgun (WGS) entry which is preliminary data.</text>
</comment>
<keyword evidence="8 12" id="KW-1133">Transmembrane helix</keyword>
<dbReference type="GO" id="GO:0006508">
    <property type="term" value="P:proteolysis"/>
    <property type="evidence" value="ECO:0007669"/>
    <property type="project" value="UniProtKB-KW"/>
</dbReference>
<evidence type="ECO:0000256" key="9">
    <source>
        <dbReference type="ARBA" id="ARBA00023049"/>
    </source>
</evidence>
<organism evidence="14 15">
    <name type="scientific">Nocardioides donggukensis</name>
    <dbReference type="NCBI Taxonomy" id="2774019"/>
    <lineage>
        <taxon>Bacteria</taxon>
        <taxon>Bacillati</taxon>
        <taxon>Actinomycetota</taxon>
        <taxon>Actinomycetes</taxon>
        <taxon>Propionibacteriales</taxon>
        <taxon>Nocardioidaceae</taxon>
        <taxon>Nocardioides</taxon>
    </lineage>
</organism>
<comment type="cofactor">
    <cofactor evidence="1">
        <name>Zn(2+)</name>
        <dbReference type="ChEBI" id="CHEBI:29105"/>
    </cofactor>
</comment>
<keyword evidence="2" id="KW-1003">Cell membrane</keyword>
<gene>
    <name evidence="14" type="ORF">IE331_11980</name>
</gene>
<evidence type="ECO:0000256" key="11">
    <source>
        <dbReference type="SAM" id="MobiDB-lite"/>
    </source>
</evidence>
<keyword evidence="9" id="KW-0482">Metalloprotease</keyword>
<keyword evidence="5" id="KW-0479">Metal-binding</keyword>
<keyword evidence="3" id="KW-0645">Protease</keyword>
<feature type="transmembrane region" description="Helical" evidence="12">
    <location>
        <begin position="6"/>
        <end position="29"/>
    </location>
</feature>
<name>A0A927Q093_9ACTN</name>
<dbReference type="Proteomes" id="UP000616839">
    <property type="component" value="Unassembled WGS sequence"/>
</dbReference>
<keyword evidence="4 12" id="KW-0812">Transmembrane</keyword>
<keyword evidence="10 12" id="KW-0472">Membrane</keyword>
<keyword evidence="7" id="KW-0862">Zinc</keyword>
<evidence type="ECO:0000256" key="2">
    <source>
        <dbReference type="ARBA" id="ARBA00022475"/>
    </source>
</evidence>
<dbReference type="InterPro" id="IPR050083">
    <property type="entry name" value="HtpX_protease"/>
</dbReference>
<dbReference type="Gene3D" id="3.30.2010.10">
    <property type="entry name" value="Metalloproteases ('zincins'), catalytic domain"/>
    <property type="match status" value="1"/>
</dbReference>
<evidence type="ECO:0000313" key="14">
    <source>
        <dbReference type="EMBL" id="MBD8870345.1"/>
    </source>
</evidence>
<protein>
    <submittedName>
        <fullName evidence="14">M48 family metallopeptidase</fullName>
    </submittedName>
</protein>
<feature type="region of interest" description="Disordered" evidence="11">
    <location>
        <begin position="268"/>
        <end position="290"/>
    </location>
</feature>
<evidence type="ECO:0000256" key="8">
    <source>
        <dbReference type="ARBA" id="ARBA00022989"/>
    </source>
</evidence>
<dbReference type="CDD" id="cd07328">
    <property type="entry name" value="M48_Ste24p_like"/>
    <property type="match status" value="1"/>
</dbReference>
<dbReference type="InterPro" id="IPR001915">
    <property type="entry name" value="Peptidase_M48"/>
</dbReference>
<dbReference type="PANTHER" id="PTHR43221:SF2">
    <property type="entry name" value="PROTEASE HTPX HOMOLOG"/>
    <property type="match status" value="1"/>
</dbReference>
<accession>A0A927Q093</accession>
<evidence type="ECO:0000256" key="10">
    <source>
        <dbReference type="ARBA" id="ARBA00023136"/>
    </source>
</evidence>
<feature type="domain" description="Peptidase M48" evidence="13">
    <location>
        <begin position="113"/>
        <end position="298"/>
    </location>
</feature>
<keyword evidence="6" id="KW-0378">Hydrolase</keyword>
<sequence>MLALVLLVGVYVMALAVVGTLAYLLVAGLRNGYSTAVISKGLLLLALLGIPIIRAMWVGLKTPPAAAGGVLLTRGQQPGLWGEVDEIAAVVGTRVPDEIRLVQDVNAAVSERARFLGLVGGRRVMFIGAPLLVGLTMQQLRSVLAHELGHYGHRHTALSTVTYRGLVTLHQIEQRLGPSTLTGRLFGAYGRLYARVSSRVNRRQELEADEFSHRVAGREAASSAMRSIPALGAAWGFFLEDYAFPVPGSRPEELFAGFGALLANPQRQTELDEVRASPPESEPGPYDSHPSITQRIAYFESLPEDGRPDDGTPALGMVAAPDELLTRLEDEVFEDSELTARSWEWIAETAGAARARADAALLVRASGEPGMGAATMAEAVTALGRRRSRQLVQPMTGPEASAEETTRAARHLVTSTIQAALVEHCGARFAPSWETTRSLVGPDGHPVDVRALVESVTDSASAADLLAVLADEGVPYTFAVDPAAVDAAHAAADALREPMIQSVAILTIRWRMRVLVVAENALILKRLGIRESLSAGALGSGGRDPFLSVLNFVAAIPLAQLLEDRRTEVFSWDDVGAATMKGTRLWLTLAGDRRRTRVKPHALAGDLTGSLAQHLGPRLTIG</sequence>
<proteinExistence type="predicted"/>
<feature type="transmembrane region" description="Helical" evidence="12">
    <location>
        <begin position="41"/>
        <end position="60"/>
    </location>
</feature>
<reference evidence="14" key="1">
    <citation type="submission" date="2020-09" db="EMBL/GenBank/DDBJ databases">
        <title>Nocardioides sp. strain MJB4 16S ribosomal RNA gene Genome sequencing and assembly.</title>
        <authorList>
            <person name="Kim I."/>
        </authorList>
    </citation>
    <scope>NUCLEOTIDE SEQUENCE</scope>
    <source>
        <strain evidence="14">MJB4</strain>
    </source>
</reference>
<evidence type="ECO:0000256" key="4">
    <source>
        <dbReference type="ARBA" id="ARBA00022692"/>
    </source>
</evidence>
<keyword evidence="15" id="KW-1185">Reference proteome</keyword>
<dbReference type="Pfam" id="PF01435">
    <property type="entry name" value="Peptidase_M48"/>
    <property type="match status" value="1"/>
</dbReference>
<evidence type="ECO:0000256" key="1">
    <source>
        <dbReference type="ARBA" id="ARBA00001947"/>
    </source>
</evidence>